<keyword evidence="1" id="KW-0862">Zinc</keyword>
<feature type="domain" description="CCHC-type" evidence="3">
    <location>
        <begin position="453"/>
        <end position="468"/>
    </location>
</feature>
<dbReference type="GO" id="GO:0008270">
    <property type="term" value="F:zinc ion binding"/>
    <property type="evidence" value="ECO:0007669"/>
    <property type="project" value="UniProtKB-KW"/>
</dbReference>
<keyword evidence="1" id="KW-0863">Zinc-finger</keyword>
<dbReference type="Proteomes" id="UP001231189">
    <property type="component" value="Unassembled WGS sequence"/>
</dbReference>
<dbReference type="GO" id="GO:0010073">
    <property type="term" value="P:meristem maintenance"/>
    <property type="evidence" value="ECO:0007669"/>
    <property type="project" value="InterPro"/>
</dbReference>
<reference evidence="4" key="1">
    <citation type="submission" date="2023-07" db="EMBL/GenBank/DDBJ databases">
        <title>A chromosome-level genome assembly of Lolium multiflorum.</title>
        <authorList>
            <person name="Chen Y."/>
            <person name="Copetti D."/>
            <person name="Kolliker R."/>
            <person name="Studer B."/>
        </authorList>
    </citation>
    <scope>NUCLEOTIDE SEQUENCE</scope>
    <source>
        <strain evidence="4">02402/16</strain>
        <tissue evidence="4">Leaf</tissue>
    </source>
</reference>
<dbReference type="AlphaFoldDB" id="A0AAD8W608"/>
<protein>
    <recommendedName>
        <fullName evidence="3">CCHC-type domain-containing protein</fullName>
    </recommendedName>
</protein>
<comment type="caution">
    <text evidence="4">The sequence shown here is derived from an EMBL/GenBank/DDBJ whole genome shotgun (WGS) entry which is preliminary data.</text>
</comment>
<dbReference type="Pfam" id="PF00098">
    <property type="entry name" value="zf-CCHC"/>
    <property type="match status" value="1"/>
</dbReference>
<name>A0AAD8W608_LOLMU</name>
<dbReference type="SUPFAM" id="SSF57756">
    <property type="entry name" value="Retrovirus zinc finger-like domains"/>
    <property type="match status" value="1"/>
</dbReference>
<feature type="compositionally biased region" description="Basic and acidic residues" evidence="2">
    <location>
        <begin position="528"/>
        <end position="550"/>
    </location>
</feature>
<dbReference type="InterPro" id="IPR036875">
    <property type="entry name" value="Znf_CCHC_sf"/>
</dbReference>
<evidence type="ECO:0000256" key="2">
    <source>
        <dbReference type="SAM" id="MobiDB-lite"/>
    </source>
</evidence>
<dbReference type="PANTHER" id="PTHR46033">
    <property type="entry name" value="PROTEIN MAIN-LIKE 2"/>
    <property type="match status" value="1"/>
</dbReference>
<organism evidence="4 5">
    <name type="scientific">Lolium multiflorum</name>
    <name type="common">Italian ryegrass</name>
    <name type="synonym">Lolium perenne subsp. multiflorum</name>
    <dbReference type="NCBI Taxonomy" id="4521"/>
    <lineage>
        <taxon>Eukaryota</taxon>
        <taxon>Viridiplantae</taxon>
        <taxon>Streptophyta</taxon>
        <taxon>Embryophyta</taxon>
        <taxon>Tracheophyta</taxon>
        <taxon>Spermatophyta</taxon>
        <taxon>Magnoliopsida</taxon>
        <taxon>Liliopsida</taxon>
        <taxon>Poales</taxon>
        <taxon>Poaceae</taxon>
        <taxon>BOP clade</taxon>
        <taxon>Pooideae</taxon>
        <taxon>Poodae</taxon>
        <taxon>Poeae</taxon>
        <taxon>Poeae Chloroplast Group 2 (Poeae type)</taxon>
        <taxon>Loliodinae</taxon>
        <taxon>Loliinae</taxon>
        <taxon>Lolium</taxon>
    </lineage>
</organism>
<proteinExistence type="predicted"/>
<gene>
    <name evidence="4" type="ORF">QYE76_060184</name>
</gene>
<dbReference type="InterPro" id="IPR001878">
    <property type="entry name" value="Znf_CCHC"/>
</dbReference>
<dbReference type="EMBL" id="JAUUTY010000004">
    <property type="protein sequence ID" value="KAK1642379.1"/>
    <property type="molecule type" value="Genomic_DNA"/>
</dbReference>
<sequence>MNPSAITALVDRWRPETHSFHLRTGEMTVTLQDMSLILALPVEGKQLCIDTSCEDWRGKMFDLIGKVPDDIVNKKGEKLRVSAGATFSWISQNFKTGPEGASQDVVKLYARVYVWYVITRTLFPDSSGNTAQWHWLKALTNMETKWSWGSAALAFLYRQERFPVGRPKVFDYKDYEDHGNQLRLPTWAYKWDVVSEFSGDPVAAYRTYTNEFDNLTPEQVEWEPYGPRSKFGDPLTFALNPTCMVEATLWYMHCPLVLEGSRKVRKKSPRKVESRRDSTNHGRPAKGEESQVDSTQDHGVPSINFNQFLEKEKLKSNGSNFTDWFRHCAILCSLEVELQKRFEHHDPYELVHELKAIFETHAAVESYEASKHFFGCMMEEGSSVSEHVLAVSGHAKKLGDLGIVIPNKLVLMVNKTTSFKKQGKPKKGNFKKGSKKVAAPLRSLRLALNLIECYYCKEKGHWKRNCPKYMADLKSGLVKKRKEFLTKEVTGRKVELDEVTEPSLVDQSSAVPEDVPVQPAPIGEEANDNDHETSNEKATEPRRSTRERTTPDWYDPV</sequence>
<keyword evidence="5" id="KW-1185">Reference proteome</keyword>
<dbReference type="InterPro" id="IPR019557">
    <property type="entry name" value="AminoTfrase-like_pln_mobile"/>
</dbReference>
<evidence type="ECO:0000313" key="5">
    <source>
        <dbReference type="Proteomes" id="UP001231189"/>
    </source>
</evidence>
<dbReference type="Gene3D" id="4.10.60.10">
    <property type="entry name" value="Zinc finger, CCHC-type"/>
    <property type="match status" value="1"/>
</dbReference>
<evidence type="ECO:0000313" key="4">
    <source>
        <dbReference type="EMBL" id="KAK1642379.1"/>
    </source>
</evidence>
<feature type="region of interest" description="Disordered" evidence="2">
    <location>
        <begin position="265"/>
        <end position="300"/>
    </location>
</feature>
<evidence type="ECO:0000259" key="3">
    <source>
        <dbReference type="PROSITE" id="PS50158"/>
    </source>
</evidence>
<accession>A0AAD8W608</accession>
<dbReference type="Pfam" id="PF10536">
    <property type="entry name" value="PMD"/>
    <property type="match status" value="1"/>
</dbReference>
<dbReference type="PANTHER" id="PTHR46033:SF87">
    <property type="entry name" value="AMINOTRANSFERASE-LIKE PLANT MOBILE DOMAIN-CONTAINING PROTEIN"/>
    <property type="match status" value="1"/>
</dbReference>
<dbReference type="GO" id="GO:0003676">
    <property type="term" value="F:nucleic acid binding"/>
    <property type="evidence" value="ECO:0007669"/>
    <property type="project" value="InterPro"/>
</dbReference>
<feature type="region of interest" description="Disordered" evidence="2">
    <location>
        <begin position="500"/>
        <end position="557"/>
    </location>
</feature>
<evidence type="ECO:0000256" key="1">
    <source>
        <dbReference type="PROSITE-ProRule" id="PRU00047"/>
    </source>
</evidence>
<dbReference type="SMART" id="SM00343">
    <property type="entry name" value="ZnF_C2HC"/>
    <property type="match status" value="1"/>
</dbReference>
<feature type="compositionally biased region" description="Basic and acidic residues" evidence="2">
    <location>
        <begin position="270"/>
        <end position="289"/>
    </location>
</feature>
<keyword evidence="1" id="KW-0479">Metal-binding</keyword>
<dbReference type="InterPro" id="IPR044824">
    <property type="entry name" value="MAIN-like"/>
</dbReference>
<dbReference type="PROSITE" id="PS50158">
    <property type="entry name" value="ZF_CCHC"/>
    <property type="match status" value="1"/>
</dbReference>